<name>A0ABC8QM42_9AQUA</name>
<reference evidence="1 2" key="1">
    <citation type="submission" date="2024-02" db="EMBL/GenBank/DDBJ databases">
        <authorList>
            <person name="Vignale AGUSTIN F."/>
            <person name="Sosa J E."/>
            <person name="Modenutti C."/>
        </authorList>
    </citation>
    <scope>NUCLEOTIDE SEQUENCE [LARGE SCALE GENOMIC DNA]</scope>
</reference>
<dbReference type="AlphaFoldDB" id="A0ABC8QM42"/>
<proteinExistence type="predicted"/>
<comment type="caution">
    <text evidence="1">The sequence shown here is derived from an EMBL/GenBank/DDBJ whole genome shotgun (WGS) entry which is preliminary data.</text>
</comment>
<evidence type="ECO:0000313" key="1">
    <source>
        <dbReference type="EMBL" id="CAK9133713.1"/>
    </source>
</evidence>
<dbReference type="Proteomes" id="UP001642360">
    <property type="component" value="Unassembled WGS sequence"/>
</dbReference>
<protein>
    <submittedName>
        <fullName evidence="1">Uncharacterized protein</fullName>
    </submittedName>
</protein>
<evidence type="ECO:0000313" key="2">
    <source>
        <dbReference type="Proteomes" id="UP001642360"/>
    </source>
</evidence>
<accession>A0ABC8QM42</accession>
<dbReference type="EMBL" id="CAUOFW020000126">
    <property type="protein sequence ID" value="CAK9133713.1"/>
    <property type="molecule type" value="Genomic_DNA"/>
</dbReference>
<gene>
    <name evidence="1" type="ORF">ILEXP_LOCUS629</name>
</gene>
<keyword evidence="2" id="KW-1185">Reference proteome</keyword>
<sequence length="137" mass="15021">MGEEIFGDGEVEAKKDKGSMILSGTRIGKSTAALVLEAIDDNVLSIRQLAQHARQERERCQLKELTVHVLEQIGPIDFPESSSVNTMLRGMPPQNLEEGVTAHSEPHSRCSIEIFELAIEQTMATNDVGLSFVITTT</sequence>
<organism evidence="1 2">
    <name type="scientific">Ilex paraguariensis</name>
    <name type="common">yerba mate</name>
    <dbReference type="NCBI Taxonomy" id="185542"/>
    <lineage>
        <taxon>Eukaryota</taxon>
        <taxon>Viridiplantae</taxon>
        <taxon>Streptophyta</taxon>
        <taxon>Embryophyta</taxon>
        <taxon>Tracheophyta</taxon>
        <taxon>Spermatophyta</taxon>
        <taxon>Magnoliopsida</taxon>
        <taxon>eudicotyledons</taxon>
        <taxon>Gunneridae</taxon>
        <taxon>Pentapetalae</taxon>
        <taxon>asterids</taxon>
        <taxon>campanulids</taxon>
        <taxon>Aquifoliales</taxon>
        <taxon>Aquifoliaceae</taxon>
        <taxon>Ilex</taxon>
    </lineage>
</organism>